<dbReference type="Gene3D" id="2.40.160.10">
    <property type="entry name" value="Porin"/>
    <property type="match status" value="1"/>
</dbReference>
<keyword evidence="4" id="KW-1134">Transmembrane beta strand</keyword>
<dbReference type="GO" id="GO:0015288">
    <property type="term" value="F:porin activity"/>
    <property type="evidence" value="ECO:0007669"/>
    <property type="project" value="UniProtKB-KW"/>
</dbReference>
<evidence type="ECO:0000256" key="1">
    <source>
        <dbReference type="ARBA" id="ARBA00004571"/>
    </source>
</evidence>
<evidence type="ECO:0000256" key="4">
    <source>
        <dbReference type="ARBA" id="ARBA00022452"/>
    </source>
</evidence>
<dbReference type="Pfam" id="PF13609">
    <property type="entry name" value="Porin_4"/>
    <property type="match status" value="1"/>
</dbReference>
<evidence type="ECO:0000256" key="2">
    <source>
        <dbReference type="ARBA" id="ARBA00011233"/>
    </source>
</evidence>
<dbReference type="GO" id="GO:0009279">
    <property type="term" value="C:cell outer membrane"/>
    <property type="evidence" value="ECO:0007669"/>
    <property type="project" value="UniProtKB-SubCell"/>
</dbReference>
<keyword evidence="14" id="KW-1185">Reference proteome</keyword>
<dbReference type="GO" id="GO:0006811">
    <property type="term" value="P:monoatomic ion transport"/>
    <property type="evidence" value="ECO:0007669"/>
    <property type="project" value="UniProtKB-KW"/>
</dbReference>
<feature type="signal peptide" evidence="11">
    <location>
        <begin position="1"/>
        <end position="20"/>
    </location>
</feature>
<feature type="domain" description="Porin" evidence="12">
    <location>
        <begin position="7"/>
        <end position="329"/>
    </location>
</feature>
<keyword evidence="3" id="KW-0813">Transport</keyword>
<feature type="chain" id="PRO_5019038452" evidence="11">
    <location>
        <begin position="21"/>
        <end position="349"/>
    </location>
</feature>
<keyword evidence="7" id="KW-0406">Ion transport</keyword>
<evidence type="ECO:0000259" key="12">
    <source>
        <dbReference type="Pfam" id="PF13609"/>
    </source>
</evidence>
<dbReference type="Proteomes" id="UP000284006">
    <property type="component" value="Unassembled WGS sequence"/>
</dbReference>
<keyword evidence="5" id="KW-0812">Transmembrane</keyword>
<dbReference type="InterPro" id="IPR023614">
    <property type="entry name" value="Porin_dom_sf"/>
</dbReference>
<keyword evidence="6 11" id="KW-0732">Signal</keyword>
<evidence type="ECO:0000256" key="8">
    <source>
        <dbReference type="ARBA" id="ARBA00023114"/>
    </source>
</evidence>
<keyword evidence="9" id="KW-0472">Membrane</keyword>
<evidence type="ECO:0000256" key="11">
    <source>
        <dbReference type="SAM" id="SignalP"/>
    </source>
</evidence>
<evidence type="ECO:0000256" key="7">
    <source>
        <dbReference type="ARBA" id="ARBA00023065"/>
    </source>
</evidence>
<dbReference type="InterPro" id="IPR050298">
    <property type="entry name" value="Gram-neg_bact_OMP"/>
</dbReference>
<evidence type="ECO:0000256" key="3">
    <source>
        <dbReference type="ARBA" id="ARBA00022448"/>
    </source>
</evidence>
<evidence type="ECO:0000256" key="5">
    <source>
        <dbReference type="ARBA" id="ARBA00022692"/>
    </source>
</evidence>
<evidence type="ECO:0000313" key="13">
    <source>
        <dbReference type="EMBL" id="RJG14722.1"/>
    </source>
</evidence>
<dbReference type="GO" id="GO:0046930">
    <property type="term" value="C:pore complex"/>
    <property type="evidence" value="ECO:0007669"/>
    <property type="project" value="UniProtKB-KW"/>
</dbReference>
<keyword evidence="8" id="KW-0626">Porin</keyword>
<dbReference type="PANTHER" id="PTHR34501">
    <property type="entry name" value="PROTEIN YDDL-RELATED"/>
    <property type="match status" value="1"/>
</dbReference>
<dbReference type="AlphaFoldDB" id="A0A418XQE2"/>
<keyword evidence="10" id="KW-0998">Cell outer membrane</keyword>
<evidence type="ECO:0000313" key="14">
    <source>
        <dbReference type="Proteomes" id="UP000284006"/>
    </source>
</evidence>
<dbReference type="SUPFAM" id="SSF56935">
    <property type="entry name" value="Porins"/>
    <property type="match status" value="1"/>
</dbReference>
<comment type="subunit">
    <text evidence="2">Homotrimer.</text>
</comment>
<dbReference type="OrthoDB" id="5289162at2"/>
<protein>
    <submittedName>
        <fullName evidence="13">Porin</fullName>
    </submittedName>
</protein>
<accession>A0A418XQE2</accession>
<reference evidence="13 14" key="1">
    <citation type="submission" date="2018-09" db="EMBL/GenBank/DDBJ databases">
        <authorList>
            <person name="Zhu H."/>
        </authorList>
    </citation>
    <scope>NUCLEOTIDE SEQUENCE [LARGE SCALE GENOMIC DNA]</scope>
    <source>
        <strain evidence="13 14">K1S02-61</strain>
    </source>
</reference>
<proteinExistence type="predicted"/>
<organism evidence="13 14">
    <name type="scientific">Massilia cavernae</name>
    <dbReference type="NCBI Taxonomy" id="2320864"/>
    <lineage>
        <taxon>Bacteria</taxon>
        <taxon>Pseudomonadati</taxon>
        <taxon>Pseudomonadota</taxon>
        <taxon>Betaproteobacteria</taxon>
        <taxon>Burkholderiales</taxon>
        <taxon>Oxalobacteraceae</taxon>
        <taxon>Telluria group</taxon>
        <taxon>Massilia</taxon>
    </lineage>
</organism>
<comment type="caution">
    <text evidence="13">The sequence shown here is derived from an EMBL/GenBank/DDBJ whole genome shotgun (WGS) entry which is preliminary data.</text>
</comment>
<gene>
    <name evidence="13" type="ORF">D3872_16685</name>
</gene>
<evidence type="ECO:0000256" key="9">
    <source>
        <dbReference type="ARBA" id="ARBA00023136"/>
    </source>
</evidence>
<evidence type="ECO:0000256" key="6">
    <source>
        <dbReference type="ARBA" id="ARBA00022729"/>
    </source>
</evidence>
<dbReference type="InterPro" id="IPR033900">
    <property type="entry name" value="Gram_neg_porin_domain"/>
</dbReference>
<evidence type="ECO:0000256" key="10">
    <source>
        <dbReference type="ARBA" id="ARBA00023237"/>
    </source>
</evidence>
<dbReference type="PANTHER" id="PTHR34501:SF9">
    <property type="entry name" value="MAJOR OUTER MEMBRANE PROTEIN P.IA"/>
    <property type="match status" value="1"/>
</dbReference>
<name>A0A418XQE2_9BURK</name>
<dbReference type="CDD" id="cd00342">
    <property type="entry name" value="gram_neg_porins"/>
    <property type="match status" value="1"/>
</dbReference>
<sequence length="349" mass="37080">MKKSLLALALVGAFAGVAHAQSAVQIYGTVDAGLIKRTDQSLAIGKRANNTLGFRGTEELGSGLKALFQLEIRYEPDSGTIEQGAGGVQRPLFQGQSRVGLQGSFGMIRIGRGLTAFQETSTQFEPFRGVPSPSGFQTDLMIAGYTSDPLGLVGNSTNRFSNAVFYNSPEVNGFQVNTTIGTREGSQGSAAIIGTGTAANPQYRVGSDASANPYSVTATYKSGPGAIMLATERNAVETRLLSIAAYVMATPELKLMAAHTRQDQDHTRLINAETKAWLVGANYTIGANRFLAGYGQKSPDGLSKTKQVSLGLEHSLSKRTYLYFDISNKKGPTTPPSVNHYAIGVNHAF</sequence>
<dbReference type="EMBL" id="QYUP01000125">
    <property type="protein sequence ID" value="RJG14722.1"/>
    <property type="molecule type" value="Genomic_DNA"/>
</dbReference>
<dbReference type="RefSeq" id="WP_119811864.1">
    <property type="nucleotide sequence ID" value="NZ_QYUP01000125.1"/>
</dbReference>
<comment type="subcellular location">
    <subcellularLocation>
        <location evidence="1">Cell outer membrane</location>
        <topology evidence="1">Multi-pass membrane protein</topology>
    </subcellularLocation>
</comment>